<comment type="caution">
    <text evidence="15">The sequence shown here is derived from an EMBL/GenBank/DDBJ whole genome shotgun (WGS) entry which is preliminary data.</text>
</comment>
<dbReference type="AlphaFoldDB" id="A0A3P1STM1"/>
<dbReference type="PROSITE" id="PS00839">
    <property type="entry name" value="SUMT_1"/>
    <property type="match status" value="1"/>
</dbReference>
<dbReference type="InterPro" id="IPR050161">
    <property type="entry name" value="Siro_Cobalamin_biosynth"/>
</dbReference>
<evidence type="ECO:0000256" key="12">
    <source>
        <dbReference type="ARBA" id="ARBA00060548"/>
    </source>
</evidence>
<keyword evidence="8" id="KW-0456">Lyase</keyword>
<dbReference type="InterPro" id="IPR035996">
    <property type="entry name" value="4pyrrol_Methylase_sf"/>
</dbReference>
<keyword evidence="5 13" id="KW-0808">Transferase</keyword>
<feature type="domain" description="Tetrapyrrole methylase" evidence="14">
    <location>
        <begin position="14"/>
        <end position="224"/>
    </location>
</feature>
<dbReference type="GO" id="GO:0019354">
    <property type="term" value="P:siroheme biosynthetic process"/>
    <property type="evidence" value="ECO:0007669"/>
    <property type="project" value="UniProtKB-UniPathway"/>
</dbReference>
<evidence type="ECO:0000256" key="10">
    <source>
        <dbReference type="ARBA" id="ARBA00023268"/>
    </source>
</evidence>
<dbReference type="PANTHER" id="PTHR45790">
    <property type="entry name" value="SIROHEME SYNTHASE-RELATED"/>
    <property type="match status" value="1"/>
</dbReference>
<dbReference type="FunFam" id="3.40.1010.10:FF:000001">
    <property type="entry name" value="Siroheme synthase"/>
    <property type="match status" value="1"/>
</dbReference>
<dbReference type="SUPFAM" id="SSF53790">
    <property type="entry name" value="Tetrapyrrole methylase"/>
    <property type="match status" value="1"/>
</dbReference>
<dbReference type="InterPro" id="IPR003043">
    <property type="entry name" value="Uropor_MeTrfase_CS"/>
</dbReference>
<evidence type="ECO:0000256" key="9">
    <source>
        <dbReference type="ARBA" id="ARBA00023244"/>
    </source>
</evidence>
<evidence type="ECO:0000256" key="13">
    <source>
        <dbReference type="RuleBase" id="RU003960"/>
    </source>
</evidence>
<dbReference type="OrthoDB" id="9815856at2"/>
<evidence type="ECO:0000313" key="16">
    <source>
        <dbReference type="Proteomes" id="UP000267535"/>
    </source>
</evidence>
<evidence type="ECO:0000256" key="7">
    <source>
        <dbReference type="ARBA" id="ARBA00023002"/>
    </source>
</evidence>
<dbReference type="NCBIfam" id="NF004790">
    <property type="entry name" value="PRK06136.1"/>
    <property type="match status" value="1"/>
</dbReference>
<keyword evidence="16" id="KW-1185">Reference proteome</keyword>
<keyword evidence="4 13" id="KW-0489">Methyltransferase</keyword>
<dbReference type="Pfam" id="PF00590">
    <property type="entry name" value="TP_methylase"/>
    <property type="match status" value="1"/>
</dbReference>
<keyword evidence="7" id="KW-0560">Oxidoreductase</keyword>
<evidence type="ECO:0000256" key="8">
    <source>
        <dbReference type="ARBA" id="ARBA00023239"/>
    </source>
</evidence>
<evidence type="ECO:0000256" key="2">
    <source>
        <dbReference type="ARBA" id="ARBA00012162"/>
    </source>
</evidence>
<dbReference type="RefSeq" id="WP_124925385.1">
    <property type="nucleotide sequence ID" value="NZ_BMOH01000005.1"/>
</dbReference>
<dbReference type="GO" id="GO:0004851">
    <property type="term" value="F:uroporphyrin-III C-methyltransferase activity"/>
    <property type="evidence" value="ECO:0007669"/>
    <property type="project" value="UniProtKB-EC"/>
</dbReference>
<protein>
    <recommendedName>
        <fullName evidence="2">uroporphyrinogen-III C-methyltransferase</fullName>
        <ecNumber evidence="2">2.1.1.107</ecNumber>
    </recommendedName>
</protein>
<organism evidence="15 16">
    <name type="scientific">Amphritea balenae</name>
    <dbReference type="NCBI Taxonomy" id="452629"/>
    <lineage>
        <taxon>Bacteria</taxon>
        <taxon>Pseudomonadati</taxon>
        <taxon>Pseudomonadota</taxon>
        <taxon>Gammaproteobacteria</taxon>
        <taxon>Oceanospirillales</taxon>
        <taxon>Oceanospirillaceae</taxon>
        <taxon>Amphritea</taxon>
    </lineage>
</organism>
<dbReference type="PANTHER" id="PTHR45790:SF1">
    <property type="entry name" value="SIROHEME SYNTHASE"/>
    <property type="match status" value="1"/>
</dbReference>
<dbReference type="InterPro" id="IPR000878">
    <property type="entry name" value="4pyrrol_Mease"/>
</dbReference>
<evidence type="ECO:0000256" key="4">
    <source>
        <dbReference type="ARBA" id="ARBA00022603"/>
    </source>
</evidence>
<keyword evidence="3" id="KW-0169">Cobalamin biosynthesis</keyword>
<evidence type="ECO:0000313" key="15">
    <source>
        <dbReference type="EMBL" id="RRC99915.1"/>
    </source>
</evidence>
<dbReference type="PROSITE" id="PS00840">
    <property type="entry name" value="SUMT_2"/>
    <property type="match status" value="1"/>
</dbReference>
<dbReference type="InterPro" id="IPR014776">
    <property type="entry name" value="4pyrrole_Mease_sub2"/>
</dbReference>
<keyword evidence="9" id="KW-0627">Porphyrin biosynthesis</keyword>
<dbReference type="FunFam" id="3.30.950.10:FF:000001">
    <property type="entry name" value="Siroheme synthase"/>
    <property type="match status" value="1"/>
</dbReference>
<dbReference type="Proteomes" id="UP000267535">
    <property type="component" value="Unassembled WGS sequence"/>
</dbReference>
<dbReference type="GO" id="GO:0016491">
    <property type="term" value="F:oxidoreductase activity"/>
    <property type="evidence" value="ECO:0007669"/>
    <property type="project" value="UniProtKB-KW"/>
</dbReference>
<dbReference type="Gene3D" id="3.30.950.10">
    <property type="entry name" value="Methyltransferase, Cobalt-precorrin-4 Transmethylase, Domain 2"/>
    <property type="match status" value="1"/>
</dbReference>
<dbReference type="InterPro" id="IPR006366">
    <property type="entry name" value="CobA/CysG_C"/>
</dbReference>
<dbReference type="EC" id="2.1.1.107" evidence="2"/>
<dbReference type="InterPro" id="IPR014777">
    <property type="entry name" value="4pyrrole_Mease_sub1"/>
</dbReference>
<evidence type="ECO:0000256" key="3">
    <source>
        <dbReference type="ARBA" id="ARBA00022573"/>
    </source>
</evidence>
<dbReference type="Gene3D" id="3.40.1010.10">
    <property type="entry name" value="Cobalt-precorrin-4 Transmethylase, Domain 1"/>
    <property type="match status" value="1"/>
</dbReference>
<dbReference type="CDD" id="cd11642">
    <property type="entry name" value="SUMT"/>
    <property type="match status" value="1"/>
</dbReference>
<keyword evidence="6" id="KW-0949">S-adenosyl-L-methionine</keyword>
<comment type="pathway">
    <text evidence="12">Cofactor biosynthesis; adenosylcobalamin biosynthesis; precorrin-2 from uroporphyrinogen III: step 1/1.</text>
</comment>
<dbReference type="GO" id="GO:0009236">
    <property type="term" value="P:cobalamin biosynthetic process"/>
    <property type="evidence" value="ECO:0007669"/>
    <property type="project" value="UniProtKB-KW"/>
</dbReference>
<evidence type="ECO:0000256" key="6">
    <source>
        <dbReference type="ARBA" id="ARBA00022691"/>
    </source>
</evidence>
<comment type="similarity">
    <text evidence="1 13">Belongs to the precorrin methyltransferase family.</text>
</comment>
<dbReference type="GO" id="GO:0016829">
    <property type="term" value="F:lyase activity"/>
    <property type="evidence" value="ECO:0007669"/>
    <property type="project" value="UniProtKB-KW"/>
</dbReference>
<dbReference type="UniPathway" id="UPA00262">
    <property type="reaction ID" value="UER00211"/>
</dbReference>
<keyword evidence="10" id="KW-0511">Multifunctional enzyme</keyword>
<evidence type="ECO:0000256" key="11">
    <source>
        <dbReference type="ARBA" id="ARBA00025705"/>
    </source>
</evidence>
<comment type="pathway">
    <text evidence="11">Porphyrin-containing compound metabolism; siroheme biosynthesis; precorrin-2 from uroporphyrinogen III: step 1/1.</text>
</comment>
<evidence type="ECO:0000256" key="1">
    <source>
        <dbReference type="ARBA" id="ARBA00005879"/>
    </source>
</evidence>
<proteinExistence type="inferred from homology"/>
<accession>A0A3P1STM1</accession>
<gene>
    <name evidence="15" type="primary">cobA</name>
    <name evidence="15" type="ORF">EHS89_06745</name>
</gene>
<evidence type="ECO:0000256" key="5">
    <source>
        <dbReference type="ARBA" id="ARBA00022679"/>
    </source>
</evidence>
<dbReference type="GO" id="GO:0032259">
    <property type="term" value="P:methylation"/>
    <property type="evidence" value="ECO:0007669"/>
    <property type="project" value="UniProtKB-KW"/>
</dbReference>
<reference evidence="15 16" key="1">
    <citation type="submission" date="2018-11" db="EMBL/GenBank/DDBJ databases">
        <title>The draft genome sequence of Amphritea balenae JAMM 1525T.</title>
        <authorList>
            <person name="Fang Z."/>
            <person name="Zhang Y."/>
            <person name="Han X."/>
        </authorList>
    </citation>
    <scope>NUCLEOTIDE SEQUENCE [LARGE SCALE GENOMIC DNA]</scope>
    <source>
        <strain evidence="15 16">JAMM 1525</strain>
    </source>
</reference>
<name>A0A3P1STM1_9GAMM</name>
<sequence length="296" mass="31729">MPFIKQTTSASPGTVFLVGAGPGDPDLLTVKALRLIENADILVYDRLVSEEIVGLTNPQAEKIFVGKKDGYHSLPQDQINQLLVDYAAKGKDVVRLKGGDPYIFGRGGEEAEQLSEAGISFQVVPGITAAAGCSAATGIPLTHRDHAQSVKFITGHLKKGDLKHDWHNLAKSGQTLVFYMGLNSLGTISSKLIEHGCPASMPVALVQDGTTAKQRLLTGTLENIEQRCLQAGFSSPSLIIIGTVVSMAQTLGSWPDEALQLSPDLSKELTKELTKELSQSLSQKHSKEFQQVLQAS</sequence>
<dbReference type="NCBIfam" id="TIGR01469">
    <property type="entry name" value="cobA_cysG_Cterm"/>
    <property type="match status" value="1"/>
</dbReference>
<dbReference type="EMBL" id="RQXV01000003">
    <property type="protein sequence ID" value="RRC99915.1"/>
    <property type="molecule type" value="Genomic_DNA"/>
</dbReference>
<evidence type="ECO:0000259" key="14">
    <source>
        <dbReference type="Pfam" id="PF00590"/>
    </source>
</evidence>